<name>A0ABQ4XC90_9ASTR</name>
<evidence type="ECO:0000313" key="2">
    <source>
        <dbReference type="Proteomes" id="UP001151760"/>
    </source>
</evidence>
<proteinExistence type="predicted"/>
<dbReference type="EMBL" id="BQNB010009391">
    <property type="protein sequence ID" value="GJS62876.1"/>
    <property type="molecule type" value="Genomic_DNA"/>
</dbReference>
<reference evidence="1" key="1">
    <citation type="journal article" date="2022" name="Int. J. Mol. Sci.">
        <title>Draft Genome of Tanacetum Coccineum: Genomic Comparison of Closely Related Tanacetum-Family Plants.</title>
        <authorList>
            <person name="Yamashiro T."/>
            <person name="Shiraishi A."/>
            <person name="Nakayama K."/>
            <person name="Satake H."/>
        </authorList>
    </citation>
    <scope>NUCLEOTIDE SEQUENCE</scope>
</reference>
<sequence length="132" mass="14600">MLSDPVGAIRKQENYHIVHGPQDVLRPRGRPKRFGRLVVNGVSVRGLRRPLGRPFVNKVTNLTGLELARPSKSSKYGVVTGLCQAPVLSKDVHELFHHSQLIQVYLNSKAGDGADMEDPELTLLVKGSRSRL</sequence>
<reference evidence="1" key="2">
    <citation type="submission" date="2022-01" db="EMBL/GenBank/DDBJ databases">
        <authorList>
            <person name="Yamashiro T."/>
            <person name="Shiraishi A."/>
            <person name="Satake H."/>
            <person name="Nakayama K."/>
        </authorList>
    </citation>
    <scope>NUCLEOTIDE SEQUENCE</scope>
</reference>
<dbReference type="Proteomes" id="UP001151760">
    <property type="component" value="Unassembled WGS sequence"/>
</dbReference>
<organism evidence="1 2">
    <name type="scientific">Tanacetum coccineum</name>
    <dbReference type="NCBI Taxonomy" id="301880"/>
    <lineage>
        <taxon>Eukaryota</taxon>
        <taxon>Viridiplantae</taxon>
        <taxon>Streptophyta</taxon>
        <taxon>Embryophyta</taxon>
        <taxon>Tracheophyta</taxon>
        <taxon>Spermatophyta</taxon>
        <taxon>Magnoliopsida</taxon>
        <taxon>eudicotyledons</taxon>
        <taxon>Gunneridae</taxon>
        <taxon>Pentapetalae</taxon>
        <taxon>asterids</taxon>
        <taxon>campanulids</taxon>
        <taxon>Asterales</taxon>
        <taxon>Asteraceae</taxon>
        <taxon>Asteroideae</taxon>
        <taxon>Anthemideae</taxon>
        <taxon>Anthemidinae</taxon>
        <taxon>Tanacetum</taxon>
    </lineage>
</organism>
<keyword evidence="2" id="KW-1185">Reference proteome</keyword>
<accession>A0ABQ4XC90</accession>
<protein>
    <submittedName>
        <fullName evidence="1">Uncharacterized protein</fullName>
    </submittedName>
</protein>
<comment type="caution">
    <text evidence="1">The sequence shown here is derived from an EMBL/GenBank/DDBJ whole genome shotgun (WGS) entry which is preliminary data.</text>
</comment>
<evidence type="ECO:0000313" key="1">
    <source>
        <dbReference type="EMBL" id="GJS62876.1"/>
    </source>
</evidence>
<gene>
    <name evidence="1" type="ORF">Tco_0677440</name>
</gene>